<dbReference type="PANTHER" id="PTHR43346">
    <property type="entry name" value="LIGAND BINDING DOMAIN PROTEIN, PUTATIVE (AFU_ORTHOLOGUE AFUA_6G14370)-RELATED"/>
    <property type="match status" value="1"/>
</dbReference>
<feature type="transmembrane region" description="Helical" evidence="1">
    <location>
        <begin position="156"/>
        <end position="176"/>
    </location>
</feature>
<dbReference type="EMBL" id="PFEQ01000009">
    <property type="protein sequence ID" value="PJE74198.1"/>
    <property type="molecule type" value="Genomic_DNA"/>
</dbReference>
<protein>
    <recommendedName>
        <fullName evidence="2">Cupin type-2 domain-containing protein</fullName>
    </recommendedName>
</protein>
<sequence>MNGYKENIEKRTIENNDFRRVLYTSRYSQLVLMTLRPGEEIGNEVHTGDQFFRFEKGTGKAVLNNTDAHELADGDVLIVPAGTWHNIINTSPSESLHVYTLYSPPHHRDAVVHATKASAEADDEEFDGVTTERVPSGGPGGYWFRTKIFGWGWRPMFWQGWVATVAYALLIIREFINIDKTSHSVSATLVSFGLPFIIITTLFMFLCWYTGEKPRWRWIKR</sequence>
<dbReference type="InterPro" id="IPR013096">
    <property type="entry name" value="Cupin_2"/>
</dbReference>
<name>A0A2M8LC41_9BACT</name>
<dbReference type="InterPro" id="IPR011051">
    <property type="entry name" value="RmlC_Cupin_sf"/>
</dbReference>
<keyword evidence="1" id="KW-1133">Transmembrane helix</keyword>
<evidence type="ECO:0000256" key="1">
    <source>
        <dbReference type="SAM" id="Phobius"/>
    </source>
</evidence>
<dbReference type="InterPro" id="IPR052538">
    <property type="entry name" value="Flavonoid_dioxygenase-like"/>
</dbReference>
<comment type="caution">
    <text evidence="3">The sequence shown here is derived from an EMBL/GenBank/DDBJ whole genome shotgun (WGS) entry which is preliminary data.</text>
</comment>
<organism evidence="3 4">
    <name type="scientific">Candidatus Taylorbacteria bacterium CG10_big_fil_rev_8_21_14_0_10_41_48</name>
    <dbReference type="NCBI Taxonomy" id="1975024"/>
    <lineage>
        <taxon>Bacteria</taxon>
        <taxon>Candidatus Tayloriibacteriota</taxon>
    </lineage>
</organism>
<dbReference type="Gene3D" id="2.60.120.10">
    <property type="entry name" value="Jelly Rolls"/>
    <property type="match status" value="1"/>
</dbReference>
<keyword evidence="1" id="KW-0812">Transmembrane</keyword>
<evidence type="ECO:0000313" key="3">
    <source>
        <dbReference type="EMBL" id="PJE74198.1"/>
    </source>
</evidence>
<accession>A0A2M8LC41</accession>
<proteinExistence type="predicted"/>
<dbReference type="CDD" id="cd02223">
    <property type="entry name" value="cupin_Bh2720-like"/>
    <property type="match status" value="1"/>
</dbReference>
<evidence type="ECO:0000259" key="2">
    <source>
        <dbReference type="Pfam" id="PF07883"/>
    </source>
</evidence>
<keyword evidence="1" id="KW-0472">Membrane</keyword>
<dbReference type="PANTHER" id="PTHR43346:SF1">
    <property type="entry name" value="QUERCETIN 2,3-DIOXYGENASE-RELATED"/>
    <property type="match status" value="1"/>
</dbReference>
<dbReference type="AlphaFoldDB" id="A0A2M8LC41"/>
<dbReference type="Proteomes" id="UP000228700">
    <property type="component" value="Unassembled WGS sequence"/>
</dbReference>
<dbReference type="SUPFAM" id="SSF51182">
    <property type="entry name" value="RmlC-like cupins"/>
    <property type="match status" value="1"/>
</dbReference>
<dbReference type="InterPro" id="IPR014710">
    <property type="entry name" value="RmlC-like_jellyroll"/>
</dbReference>
<feature type="domain" description="Cupin type-2" evidence="2">
    <location>
        <begin position="32"/>
        <end position="98"/>
    </location>
</feature>
<gene>
    <name evidence="3" type="ORF">COV01_01745</name>
</gene>
<dbReference type="Pfam" id="PF07883">
    <property type="entry name" value="Cupin_2"/>
    <property type="match status" value="1"/>
</dbReference>
<feature type="transmembrane region" description="Helical" evidence="1">
    <location>
        <begin position="188"/>
        <end position="211"/>
    </location>
</feature>
<evidence type="ECO:0000313" key="4">
    <source>
        <dbReference type="Proteomes" id="UP000228700"/>
    </source>
</evidence>
<reference evidence="4" key="1">
    <citation type="submission" date="2017-09" db="EMBL/GenBank/DDBJ databases">
        <title>Depth-based differentiation of microbial function through sediment-hosted aquifers and enrichment of novel symbionts in the deep terrestrial subsurface.</title>
        <authorList>
            <person name="Probst A.J."/>
            <person name="Ladd B."/>
            <person name="Jarett J.K."/>
            <person name="Geller-Mcgrath D.E."/>
            <person name="Sieber C.M.K."/>
            <person name="Emerson J.B."/>
            <person name="Anantharaman K."/>
            <person name="Thomas B.C."/>
            <person name="Malmstrom R."/>
            <person name="Stieglmeier M."/>
            <person name="Klingl A."/>
            <person name="Woyke T."/>
            <person name="Ryan C.M."/>
            <person name="Banfield J.F."/>
        </authorList>
    </citation>
    <scope>NUCLEOTIDE SEQUENCE [LARGE SCALE GENOMIC DNA]</scope>
</reference>